<proteinExistence type="predicted"/>
<dbReference type="AlphaFoldDB" id="A0A6N9Q064"/>
<organism evidence="1 2">
    <name type="scientific">Chengkuizengella marina</name>
    <dbReference type="NCBI Taxonomy" id="2507566"/>
    <lineage>
        <taxon>Bacteria</taxon>
        <taxon>Bacillati</taxon>
        <taxon>Bacillota</taxon>
        <taxon>Bacilli</taxon>
        <taxon>Bacillales</taxon>
        <taxon>Paenibacillaceae</taxon>
        <taxon>Chengkuizengella</taxon>
    </lineage>
</organism>
<dbReference type="EMBL" id="SIJB01000009">
    <property type="protein sequence ID" value="NBI28073.1"/>
    <property type="molecule type" value="Genomic_DNA"/>
</dbReference>
<comment type="caution">
    <text evidence="1">The sequence shown here is derived from an EMBL/GenBank/DDBJ whole genome shotgun (WGS) entry which is preliminary data.</text>
</comment>
<dbReference type="Proteomes" id="UP000448943">
    <property type="component" value="Unassembled WGS sequence"/>
</dbReference>
<dbReference type="RefSeq" id="WP_160644678.1">
    <property type="nucleotide sequence ID" value="NZ_SIJB01000009.1"/>
</dbReference>
<accession>A0A6N9Q064</accession>
<sequence>MDGKIQITNDSFIENQKVFSKTVFSYGAAVYILGHDKEGEGLEGNYIISRNEGNKLILDNCGKSINVYLEDIEEGTIQIHIYSLSEAEKENLVKEYKNACSINELQYIVEED</sequence>
<evidence type="ECO:0000313" key="2">
    <source>
        <dbReference type="Proteomes" id="UP000448943"/>
    </source>
</evidence>
<protein>
    <submittedName>
        <fullName evidence="1">Uncharacterized protein</fullName>
    </submittedName>
</protein>
<gene>
    <name evidence="1" type="ORF">ERL59_03750</name>
</gene>
<reference evidence="1 2" key="1">
    <citation type="submission" date="2019-01" db="EMBL/GenBank/DDBJ databases">
        <title>Chengkuizengella sp. nov., isolated from deep-sea sediment of East Pacific Ocean.</title>
        <authorList>
            <person name="Yang J."/>
            <person name="Lai Q."/>
            <person name="Shao Z."/>
        </authorList>
    </citation>
    <scope>NUCLEOTIDE SEQUENCE [LARGE SCALE GENOMIC DNA]</scope>
    <source>
        <strain evidence="1 2">YPA3-1-1</strain>
    </source>
</reference>
<keyword evidence="2" id="KW-1185">Reference proteome</keyword>
<name>A0A6N9Q064_9BACL</name>
<evidence type="ECO:0000313" key="1">
    <source>
        <dbReference type="EMBL" id="NBI28073.1"/>
    </source>
</evidence>